<evidence type="ECO:0000256" key="4">
    <source>
        <dbReference type="ARBA" id="ARBA00023125"/>
    </source>
</evidence>
<evidence type="ECO:0000313" key="9">
    <source>
        <dbReference type="EMBL" id="KAE8155947.1"/>
    </source>
</evidence>
<feature type="domain" description="Zn(2)-C6 fungal-type" evidence="8">
    <location>
        <begin position="14"/>
        <end position="43"/>
    </location>
</feature>
<dbReference type="GO" id="GO:0006351">
    <property type="term" value="P:DNA-templated transcription"/>
    <property type="evidence" value="ECO:0007669"/>
    <property type="project" value="InterPro"/>
</dbReference>
<keyword evidence="2" id="KW-0479">Metal-binding</keyword>
<keyword evidence="6" id="KW-0539">Nucleus</keyword>
<dbReference type="SMART" id="SM00066">
    <property type="entry name" value="GAL4"/>
    <property type="match status" value="1"/>
</dbReference>
<keyword evidence="5" id="KW-0804">Transcription</keyword>
<evidence type="ECO:0000313" key="10">
    <source>
        <dbReference type="Proteomes" id="UP000326950"/>
    </source>
</evidence>
<feature type="region of interest" description="Disordered" evidence="7">
    <location>
        <begin position="106"/>
        <end position="142"/>
    </location>
</feature>
<organism evidence="9 10">
    <name type="scientific">Aspergillus tamarii</name>
    <dbReference type="NCBI Taxonomy" id="41984"/>
    <lineage>
        <taxon>Eukaryota</taxon>
        <taxon>Fungi</taxon>
        <taxon>Dikarya</taxon>
        <taxon>Ascomycota</taxon>
        <taxon>Pezizomycotina</taxon>
        <taxon>Eurotiomycetes</taxon>
        <taxon>Eurotiomycetidae</taxon>
        <taxon>Eurotiales</taxon>
        <taxon>Aspergillaceae</taxon>
        <taxon>Aspergillus</taxon>
        <taxon>Aspergillus subgen. Circumdati</taxon>
    </lineage>
</organism>
<dbReference type="AlphaFoldDB" id="A0A5N6UBJ0"/>
<dbReference type="PANTHER" id="PTHR31001">
    <property type="entry name" value="UNCHARACTERIZED TRANSCRIPTIONAL REGULATORY PROTEIN"/>
    <property type="match status" value="1"/>
</dbReference>
<name>A0A5N6UBJ0_ASPTM</name>
<sequence>MSNRTGLGPQGRPTCEPCRQRKVRCNRNMPCSHCSRLQLSCVYETRKRRAPIKAPSGTSPRRPASRTPSAQEHELPNTANNLPTNQDILDRLTKVEELISDVKASFDHSKTSNGPVEHDQHAPGPVLVPPAQASQEAPMDDRVRSSYVDNSVFVGLLLDGASQQTADTRKPPARSSGSSTHRSFTQYGIVATDVFGDRVDSISIPSQTYETLWSLYKLNFDPLVKLLHIPTMQPIIMNASANPHDADDTTMTLVYAVAFAATVTVPRVKSMERLGFEKTTLLRHLMQQMDGAFMRSQFLLRPNTRALTALVIYLTALRTHDATRTTWILTGLAMRIAESLGVHVNGIRLGLDPFETEMRRRLWWHITALDATAPESHGFNSTTVDRDHPCLLPTNIDDVDISPQMKEPPSGKETWTGMSFSIMNLDLCRSLRRAVATTTKNDSGNQVDRIRETERKVEQEWLRFADMASPVCRAADALLRISVLRAHFILTLQKWLSTTKGTDCRYDHLPQSAFTTAIKLLEDGYLLQSGKLFESFAWYYQQHPQLYALFLVLRTLHASPGRAEADRAWVAVDNYFTCLTDFEEASEMKGRTSCVWTVLGPLRDKARQSCAQMNRKALGLLSAEVSSTLAPSDLTETGPFDEFIPPLQITNANMQLSPSHTSQLALEPSALDNILMWQDFSDWFNIDTRLV</sequence>
<feature type="compositionally biased region" description="Basic and acidic residues" evidence="7">
    <location>
        <begin position="106"/>
        <end position="121"/>
    </location>
</feature>
<keyword evidence="3" id="KW-0805">Transcription regulation</keyword>
<proteinExistence type="predicted"/>
<dbReference type="CDD" id="cd00067">
    <property type="entry name" value="GAL4"/>
    <property type="match status" value="1"/>
</dbReference>
<comment type="subcellular location">
    <subcellularLocation>
        <location evidence="1">Nucleus</location>
    </subcellularLocation>
</comment>
<dbReference type="GO" id="GO:0000981">
    <property type="term" value="F:DNA-binding transcription factor activity, RNA polymerase II-specific"/>
    <property type="evidence" value="ECO:0007669"/>
    <property type="project" value="InterPro"/>
</dbReference>
<dbReference type="PANTHER" id="PTHR31001:SF50">
    <property type="entry name" value="ZN(II)2CYS6 TRANSCRIPTION FACTOR (EUROFUNG)"/>
    <property type="match status" value="1"/>
</dbReference>
<dbReference type="EMBL" id="ML738789">
    <property type="protein sequence ID" value="KAE8155947.1"/>
    <property type="molecule type" value="Genomic_DNA"/>
</dbReference>
<dbReference type="InterPro" id="IPR036864">
    <property type="entry name" value="Zn2-C6_fun-type_DNA-bd_sf"/>
</dbReference>
<evidence type="ECO:0000256" key="3">
    <source>
        <dbReference type="ARBA" id="ARBA00023015"/>
    </source>
</evidence>
<evidence type="ECO:0000256" key="2">
    <source>
        <dbReference type="ARBA" id="ARBA00022723"/>
    </source>
</evidence>
<dbReference type="InterPro" id="IPR007219">
    <property type="entry name" value="XnlR_reg_dom"/>
</dbReference>
<dbReference type="SUPFAM" id="SSF57701">
    <property type="entry name" value="Zn2/Cys6 DNA-binding domain"/>
    <property type="match status" value="1"/>
</dbReference>
<dbReference type="GO" id="GO:0005634">
    <property type="term" value="C:nucleus"/>
    <property type="evidence" value="ECO:0007669"/>
    <property type="project" value="UniProtKB-SubCell"/>
</dbReference>
<evidence type="ECO:0000256" key="5">
    <source>
        <dbReference type="ARBA" id="ARBA00023163"/>
    </source>
</evidence>
<evidence type="ECO:0000259" key="8">
    <source>
        <dbReference type="PROSITE" id="PS50048"/>
    </source>
</evidence>
<dbReference type="Pfam" id="PF00172">
    <property type="entry name" value="Zn_clus"/>
    <property type="match status" value="1"/>
</dbReference>
<keyword evidence="4" id="KW-0238">DNA-binding</keyword>
<dbReference type="Proteomes" id="UP000326950">
    <property type="component" value="Unassembled WGS sequence"/>
</dbReference>
<dbReference type="GO" id="GO:0003677">
    <property type="term" value="F:DNA binding"/>
    <property type="evidence" value="ECO:0007669"/>
    <property type="project" value="UniProtKB-KW"/>
</dbReference>
<dbReference type="InterPro" id="IPR050613">
    <property type="entry name" value="Sec_Metabolite_Reg"/>
</dbReference>
<feature type="region of interest" description="Disordered" evidence="7">
    <location>
        <begin position="49"/>
        <end position="85"/>
    </location>
</feature>
<feature type="region of interest" description="Disordered" evidence="7">
    <location>
        <begin position="163"/>
        <end position="182"/>
    </location>
</feature>
<dbReference type="Pfam" id="PF04082">
    <property type="entry name" value="Fungal_trans"/>
    <property type="match status" value="1"/>
</dbReference>
<evidence type="ECO:0000256" key="6">
    <source>
        <dbReference type="ARBA" id="ARBA00023242"/>
    </source>
</evidence>
<dbReference type="PROSITE" id="PS00463">
    <property type="entry name" value="ZN2_CY6_FUNGAL_1"/>
    <property type="match status" value="1"/>
</dbReference>
<dbReference type="GO" id="GO:0008270">
    <property type="term" value="F:zinc ion binding"/>
    <property type="evidence" value="ECO:0007669"/>
    <property type="project" value="InterPro"/>
</dbReference>
<reference evidence="9 10" key="1">
    <citation type="submission" date="2019-04" db="EMBL/GenBank/DDBJ databases">
        <title>Friends and foes A comparative genomics study of 23 Aspergillus species from section Flavi.</title>
        <authorList>
            <consortium name="DOE Joint Genome Institute"/>
            <person name="Kjaerbolling I."/>
            <person name="Vesth T."/>
            <person name="Frisvad J.C."/>
            <person name="Nybo J.L."/>
            <person name="Theobald S."/>
            <person name="Kildgaard S."/>
            <person name="Isbrandt T."/>
            <person name="Kuo A."/>
            <person name="Sato A."/>
            <person name="Lyhne E.K."/>
            <person name="Kogle M.E."/>
            <person name="Wiebenga A."/>
            <person name="Kun R.S."/>
            <person name="Lubbers R.J."/>
            <person name="Makela M.R."/>
            <person name="Barry K."/>
            <person name="Chovatia M."/>
            <person name="Clum A."/>
            <person name="Daum C."/>
            <person name="Haridas S."/>
            <person name="He G."/>
            <person name="LaButti K."/>
            <person name="Lipzen A."/>
            <person name="Mondo S."/>
            <person name="Riley R."/>
            <person name="Salamov A."/>
            <person name="Simmons B.A."/>
            <person name="Magnuson J.K."/>
            <person name="Henrissat B."/>
            <person name="Mortensen U.H."/>
            <person name="Larsen T.O."/>
            <person name="Devries R.P."/>
            <person name="Grigoriev I.V."/>
            <person name="Machida M."/>
            <person name="Baker S.E."/>
            <person name="Andersen M.R."/>
        </authorList>
    </citation>
    <scope>NUCLEOTIDE SEQUENCE [LARGE SCALE GENOMIC DNA]</scope>
    <source>
        <strain evidence="9 10">CBS 117626</strain>
    </source>
</reference>
<dbReference type="OrthoDB" id="424974at2759"/>
<dbReference type="CDD" id="cd12148">
    <property type="entry name" value="fungal_TF_MHR"/>
    <property type="match status" value="1"/>
</dbReference>
<gene>
    <name evidence="9" type="ORF">BDV40DRAFT_282482</name>
</gene>
<dbReference type="SMART" id="SM00906">
    <property type="entry name" value="Fungal_trans"/>
    <property type="match status" value="1"/>
</dbReference>
<dbReference type="InterPro" id="IPR001138">
    <property type="entry name" value="Zn2Cys6_DnaBD"/>
</dbReference>
<evidence type="ECO:0000256" key="1">
    <source>
        <dbReference type="ARBA" id="ARBA00004123"/>
    </source>
</evidence>
<accession>A0A5N6UBJ0</accession>
<protein>
    <submittedName>
        <fullName evidence="9">Fungal-specific transcription factor domain-containing protein</fullName>
    </submittedName>
</protein>
<dbReference type="GO" id="GO:0009893">
    <property type="term" value="P:positive regulation of metabolic process"/>
    <property type="evidence" value="ECO:0007669"/>
    <property type="project" value="UniProtKB-ARBA"/>
</dbReference>
<keyword evidence="10" id="KW-1185">Reference proteome</keyword>
<dbReference type="Gene3D" id="4.10.240.10">
    <property type="entry name" value="Zn(2)-C6 fungal-type DNA-binding domain"/>
    <property type="match status" value="1"/>
</dbReference>
<dbReference type="PROSITE" id="PS50048">
    <property type="entry name" value="ZN2_CY6_FUNGAL_2"/>
    <property type="match status" value="1"/>
</dbReference>
<evidence type="ECO:0000256" key="7">
    <source>
        <dbReference type="SAM" id="MobiDB-lite"/>
    </source>
</evidence>